<accession>A0A9W6JYE3</accession>
<dbReference type="Proteomes" id="UP001143330">
    <property type="component" value="Unassembled WGS sequence"/>
</dbReference>
<organism evidence="3 4">
    <name type="scientific">Ancylobacter defluvii</name>
    <dbReference type="NCBI Taxonomy" id="1282440"/>
    <lineage>
        <taxon>Bacteria</taxon>
        <taxon>Pseudomonadati</taxon>
        <taxon>Pseudomonadota</taxon>
        <taxon>Alphaproteobacteria</taxon>
        <taxon>Hyphomicrobiales</taxon>
        <taxon>Xanthobacteraceae</taxon>
        <taxon>Ancylobacter</taxon>
    </lineage>
</organism>
<proteinExistence type="predicted"/>
<keyword evidence="4" id="KW-1185">Reference proteome</keyword>
<dbReference type="SMART" id="SM00903">
    <property type="entry name" value="Flavin_Reduct"/>
    <property type="match status" value="1"/>
</dbReference>
<dbReference type="InterPro" id="IPR050268">
    <property type="entry name" value="NADH-dep_flavin_reductase"/>
</dbReference>
<evidence type="ECO:0000256" key="1">
    <source>
        <dbReference type="ARBA" id="ARBA00023002"/>
    </source>
</evidence>
<dbReference type="GO" id="GO:0042602">
    <property type="term" value="F:riboflavin reductase (NADPH) activity"/>
    <property type="evidence" value="ECO:0007669"/>
    <property type="project" value="TreeGrafter"/>
</dbReference>
<evidence type="ECO:0000313" key="3">
    <source>
        <dbReference type="EMBL" id="GLK84783.1"/>
    </source>
</evidence>
<dbReference type="PANTHER" id="PTHR30466:SF1">
    <property type="entry name" value="FMN REDUCTASE (NADH) RUTF"/>
    <property type="match status" value="1"/>
</dbReference>
<dbReference type="PANTHER" id="PTHR30466">
    <property type="entry name" value="FLAVIN REDUCTASE"/>
    <property type="match status" value="1"/>
</dbReference>
<evidence type="ECO:0000259" key="2">
    <source>
        <dbReference type="SMART" id="SM00903"/>
    </source>
</evidence>
<dbReference type="Pfam" id="PF01613">
    <property type="entry name" value="Flavin_Reduct"/>
    <property type="match status" value="1"/>
</dbReference>
<dbReference type="InterPro" id="IPR002563">
    <property type="entry name" value="Flavin_Rdtase-like_dom"/>
</dbReference>
<name>A0A9W6JYE3_9HYPH</name>
<sequence length="210" mass="22776">MEMSRSYHFYSGQHPPKLSVMSEHVIDFRSSDDHGHFRRALGRFATGVTIVTTRTADGKLEGLTANSFSSVSLDPPLVLWSLRRQAPSLASFTSSGCFAVNVLGTHQKHLCRHFATPHPDKFDSVPHGIGDHGSPLIEGAIARFECRTEQVIEAGDHLIFLGRVLRAAHRDGEPLIYATGALCGPALLPADPPANDTSANEIAANRERAS</sequence>
<evidence type="ECO:0000313" key="4">
    <source>
        <dbReference type="Proteomes" id="UP001143330"/>
    </source>
</evidence>
<dbReference type="SUPFAM" id="SSF50475">
    <property type="entry name" value="FMN-binding split barrel"/>
    <property type="match status" value="1"/>
</dbReference>
<reference evidence="3" key="1">
    <citation type="journal article" date="2014" name="Int. J. Syst. Evol. Microbiol.">
        <title>Complete genome sequence of Corynebacterium casei LMG S-19264T (=DSM 44701T), isolated from a smear-ripened cheese.</title>
        <authorList>
            <consortium name="US DOE Joint Genome Institute (JGI-PGF)"/>
            <person name="Walter F."/>
            <person name="Albersmeier A."/>
            <person name="Kalinowski J."/>
            <person name="Ruckert C."/>
        </authorList>
    </citation>
    <scope>NUCLEOTIDE SEQUENCE</scope>
    <source>
        <strain evidence="3">VKM B-2789</strain>
    </source>
</reference>
<feature type="domain" description="Flavin reductase like" evidence="2">
    <location>
        <begin position="41"/>
        <end position="184"/>
    </location>
</feature>
<keyword evidence="1" id="KW-0560">Oxidoreductase</keyword>
<reference evidence="3" key="2">
    <citation type="submission" date="2023-01" db="EMBL/GenBank/DDBJ databases">
        <authorList>
            <person name="Sun Q."/>
            <person name="Evtushenko L."/>
        </authorList>
    </citation>
    <scope>NUCLEOTIDE SEQUENCE</scope>
    <source>
        <strain evidence="3">VKM B-2789</strain>
    </source>
</reference>
<gene>
    <name evidence="3" type="ORF">GCM10017653_28530</name>
</gene>
<protein>
    <recommendedName>
        <fullName evidence="2">Flavin reductase like domain-containing protein</fullName>
    </recommendedName>
</protein>
<dbReference type="InterPro" id="IPR012349">
    <property type="entry name" value="Split_barrel_FMN-bd"/>
</dbReference>
<comment type="caution">
    <text evidence="3">The sequence shown here is derived from an EMBL/GenBank/DDBJ whole genome shotgun (WGS) entry which is preliminary data.</text>
</comment>
<dbReference type="Gene3D" id="2.30.110.10">
    <property type="entry name" value="Electron Transport, Fmn-binding Protein, Chain A"/>
    <property type="match status" value="1"/>
</dbReference>
<dbReference type="AlphaFoldDB" id="A0A9W6JYE3"/>
<dbReference type="EMBL" id="BSFM01000014">
    <property type="protein sequence ID" value="GLK84783.1"/>
    <property type="molecule type" value="Genomic_DNA"/>
</dbReference>
<dbReference type="GO" id="GO:0010181">
    <property type="term" value="F:FMN binding"/>
    <property type="evidence" value="ECO:0007669"/>
    <property type="project" value="InterPro"/>
</dbReference>